<keyword evidence="3" id="KW-1185">Reference proteome</keyword>
<dbReference type="Proteomes" id="UP000224130">
    <property type="component" value="Unassembled WGS sequence"/>
</dbReference>
<organism evidence="2 3">
    <name type="scientific">Isoptericola jiangsuensis</name>
    <dbReference type="NCBI Taxonomy" id="548579"/>
    <lineage>
        <taxon>Bacteria</taxon>
        <taxon>Bacillati</taxon>
        <taxon>Actinomycetota</taxon>
        <taxon>Actinomycetes</taxon>
        <taxon>Micrococcales</taxon>
        <taxon>Promicromonosporaceae</taxon>
        <taxon>Isoptericola</taxon>
    </lineage>
</organism>
<dbReference type="Gene3D" id="1.25.40.10">
    <property type="entry name" value="Tetratricopeptide repeat domain"/>
    <property type="match status" value="1"/>
</dbReference>
<feature type="compositionally biased region" description="Acidic residues" evidence="1">
    <location>
        <begin position="262"/>
        <end position="283"/>
    </location>
</feature>
<name>A0A2A9EXL9_9MICO</name>
<dbReference type="AlphaFoldDB" id="A0A2A9EXL9"/>
<protein>
    <recommendedName>
        <fullName evidence="4">Tetratricopeptide repeat protein</fullName>
    </recommendedName>
</protein>
<feature type="region of interest" description="Disordered" evidence="1">
    <location>
        <begin position="224"/>
        <end position="283"/>
    </location>
</feature>
<comment type="caution">
    <text evidence="2">The sequence shown here is derived from an EMBL/GenBank/DDBJ whole genome shotgun (WGS) entry which is preliminary data.</text>
</comment>
<evidence type="ECO:0008006" key="4">
    <source>
        <dbReference type="Google" id="ProtNLM"/>
    </source>
</evidence>
<evidence type="ECO:0000313" key="3">
    <source>
        <dbReference type="Proteomes" id="UP000224130"/>
    </source>
</evidence>
<sequence>MRPSGPELPEDVSMRQLDKAARERLRGLTKENAEWVGAHLVMAGRLVDADPELAYEHAQAAVSRGGRVDVVREAAGLTAYHTGRYAEALRELRTVRRLNGSSEHLPIMADCERGLGRPERAVALAASDEAQTLDAEGRTELAIVVSGARSDLGEHDAALAVLDKIPAAERQGDLGIRVVQARAVALEAAGREAEAAELLSRVDPVALARVSGEVEEDEEVVVFDAFDEDADLDESDLEESGTDAEEPATAEPEDVGTTSAEAEVDEPSAGDAPGEEDDAEDRR</sequence>
<evidence type="ECO:0000256" key="1">
    <source>
        <dbReference type="SAM" id="MobiDB-lite"/>
    </source>
</evidence>
<reference evidence="2 3" key="1">
    <citation type="submission" date="2017-10" db="EMBL/GenBank/DDBJ databases">
        <title>Sequencing the genomes of 1000 actinobacteria strains.</title>
        <authorList>
            <person name="Klenk H.-P."/>
        </authorList>
    </citation>
    <scope>NUCLEOTIDE SEQUENCE [LARGE SCALE GENOMIC DNA]</scope>
    <source>
        <strain evidence="2 3">DSM 21863</strain>
    </source>
</reference>
<dbReference type="EMBL" id="PDJJ01000001">
    <property type="protein sequence ID" value="PFG42919.1"/>
    <property type="molecule type" value="Genomic_DNA"/>
</dbReference>
<accession>A0A2A9EXL9</accession>
<proteinExistence type="predicted"/>
<evidence type="ECO:0000313" key="2">
    <source>
        <dbReference type="EMBL" id="PFG42919.1"/>
    </source>
</evidence>
<gene>
    <name evidence="2" type="ORF">ATJ88_1595</name>
</gene>
<feature type="compositionally biased region" description="Acidic residues" evidence="1">
    <location>
        <begin position="224"/>
        <end position="254"/>
    </location>
</feature>
<dbReference type="InterPro" id="IPR011990">
    <property type="entry name" value="TPR-like_helical_dom_sf"/>
</dbReference>